<protein>
    <submittedName>
        <fullName evidence="5">Helix-turn-helix transcriptional regulator</fullName>
    </submittedName>
</protein>
<reference evidence="5 6" key="1">
    <citation type="submission" date="2021-03" db="EMBL/GenBank/DDBJ databases">
        <title>Paenibacillus artemisicola MWE-103 whole genome sequence.</title>
        <authorList>
            <person name="Ham Y.J."/>
        </authorList>
    </citation>
    <scope>NUCLEOTIDE SEQUENCE [LARGE SCALE GENOMIC DNA]</scope>
    <source>
        <strain evidence="5 6">MWE-103</strain>
    </source>
</reference>
<dbReference type="InterPro" id="IPR036388">
    <property type="entry name" value="WH-like_DNA-bd_sf"/>
</dbReference>
<dbReference type="InterPro" id="IPR036390">
    <property type="entry name" value="WH_DNA-bd_sf"/>
</dbReference>
<evidence type="ECO:0000256" key="3">
    <source>
        <dbReference type="ARBA" id="ARBA00023163"/>
    </source>
</evidence>
<name>A0ABS3WKK4_9BACL</name>
<keyword evidence="2" id="KW-0238">DNA-binding</keyword>
<comment type="caution">
    <text evidence="5">The sequence shown here is derived from an EMBL/GenBank/DDBJ whole genome shotgun (WGS) entry which is preliminary data.</text>
</comment>
<dbReference type="InterPro" id="IPR002577">
    <property type="entry name" value="HTH_HxlR"/>
</dbReference>
<organism evidence="5 6">
    <name type="scientific">Paenibacillus artemisiicola</name>
    <dbReference type="NCBI Taxonomy" id="1172618"/>
    <lineage>
        <taxon>Bacteria</taxon>
        <taxon>Bacillati</taxon>
        <taxon>Bacillota</taxon>
        <taxon>Bacilli</taxon>
        <taxon>Bacillales</taxon>
        <taxon>Paenibacillaceae</taxon>
        <taxon>Paenibacillus</taxon>
    </lineage>
</organism>
<dbReference type="EMBL" id="JAGGDJ010000080">
    <property type="protein sequence ID" value="MBO7748863.1"/>
    <property type="molecule type" value="Genomic_DNA"/>
</dbReference>
<dbReference type="Proteomes" id="UP000670947">
    <property type="component" value="Unassembled WGS sequence"/>
</dbReference>
<evidence type="ECO:0000256" key="2">
    <source>
        <dbReference type="ARBA" id="ARBA00023125"/>
    </source>
</evidence>
<keyword evidence="3" id="KW-0804">Transcription</keyword>
<evidence type="ECO:0000313" key="5">
    <source>
        <dbReference type="EMBL" id="MBO7748863.1"/>
    </source>
</evidence>
<evidence type="ECO:0000256" key="1">
    <source>
        <dbReference type="ARBA" id="ARBA00023015"/>
    </source>
</evidence>
<dbReference type="PANTHER" id="PTHR33204:SF18">
    <property type="entry name" value="TRANSCRIPTIONAL REGULATORY PROTEIN"/>
    <property type="match status" value="1"/>
</dbReference>
<dbReference type="SUPFAM" id="SSF46785">
    <property type="entry name" value="Winged helix' DNA-binding domain"/>
    <property type="match status" value="1"/>
</dbReference>
<evidence type="ECO:0000313" key="6">
    <source>
        <dbReference type="Proteomes" id="UP000670947"/>
    </source>
</evidence>
<dbReference type="PANTHER" id="PTHR33204">
    <property type="entry name" value="TRANSCRIPTIONAL REGULATOR, MARR FAMILY"/>
    <property type="match status" value="1"/>
</dbReference>
<sequence length="157" mass="17601">MKRTDNKSRCSVNFALETVGDNWSLLIVRDIVYYRKKTFGEFLASEEGISTNILSSRLARLERKGVLTKRPHDTDKRKETYALTERGLDLVPVLLELADWGAKHDPEAKEGRWIGLIRDDRVGAVTLVKDTVRAGGSVFVGEGSVIEQLNSRAKEPS</sequence>
<evidence type="ECO:0000259" key="4">
    <source>
        <dbReference type="PROSITE" id="PS51118"/>
    </source>
</evidence>
<feature type="domain" description="HTH hxlR-type" evidence="4">
    <location>
        <begin position="10"/>
        <end position="109"/>
    </location>
</feature>
<dbReference type="Gene3D" id="1.10.10.10">
    <property type="entry name" value="Winged helix-like DNA-binding domain superfamily/Winged helix DNA-binding domain"/>
    <property type="match status" value="1"/>
</dbReference>
<keyword evidence="1" id="KW-0805">Transcription regulation</keyword>
<gene>
    <name evidence="5" type="ORF">I8J29_32295</name>
</gene>
<keyword evidence="6" id="KW-1185">Reference proteome</keyword>
<accession>A0ABS3WKK4</accession>
<dbReference type="PROSITE" id="PS51118">
    <property type="entry name" value="HTH_HXLR"/>
    <property type="match status" value="1"/>
</dbReference>
<proteinExistence type="predicted"/>
<dbReference type="Pfam" id="PF01638">
    <property type="entry name" value="HxlR"/>
    <property type="match status" value="1"/>
</dbReference>
<dbReference type="RefSeq" id="WP_208851384.1">
    <property type="nucleotide sequence ID" value="NZ_JAGGDJ010000080.1"/>
</dbReference>